<evidence type="ECO:0000313" key="1">
    <source>
        <dbReference type="EMBL" id="KAF9474448.1"/>
    </source>
</evidence>
<protein>
    <submittedName>
        <fullName evidence="1">Uncharacterized protein</fullName>
    </submittedName>
</protein>
<dbReference type="Proteomes" id="UP000807469">
    <property type="component" value="Unassembled WGS sequence"/>
</dbReference>
<gene>
    <name evidence="1" type="ORF">BDN70DRAFT_997048</name>
</gene>
<dbReference type="EMBL" id="MU155378">
    <property type="protein sequence ID" value="KAF9474448.1"/>
    <property type="molecule type" value="Genomic_DNA"/>
</dbReference>
<evidence type="ECO:0000313" key="2">
    <source>
        <dbReference type="Proteomes" id="UP000807469"/>
    </source>
</evidence>
<keyword evidence="2" id="KW-1185">Reference proteome</keyword>
<dbReference type="AlphaFoldDB" id="A0A9P5YSS8"/>
<comment type="caution">
    <text evidence="1">The sequence shown here is derived from an EMBL/GenBank/DDBJ whole genome shotgun (WGS) entry which is preliminary data.</text>
</comment>
<sequence length="197" mass="22568">MSASRASHFWVYEYLNSPENILEVDLDLIGPPNDPRRTLLSDEEVLRTHRRNADFDFVTPIPCNPTSLRIPPRRGKATSCRHASRVLDAADINQLDRQTGQIILLTTPEKVDHALFIDFALTTQTWNSDTSNHLGNCLEILDVLQDDEVPFDEEIVLEHSAEPDDWDYVDAFGTRRNDLEEDAVFNARDMFPYITLL</sequence>
<organism evidence="1 2">
    <name type="scientific">Pholiota conissans</name>
    <dbReference type="NCBI Taxonomy" id="109636"/>
    <lineage>
        <taxon>Eukaryota</taxon>
        <taxon>Fungi</taxon>
        <taxon>Dikarya</taxon>
        <taxon>Basidiomycota</taxon>
        <taxon>Agaricomycotina</taxon>
        <taxon>Agaricomycetes</taxon>
        <taxon>Agaricomycetidae</taxon>
        <taxon>Agaricales</taxon>
        <taxon>Agaricineae</taxon>
        <taxon>Strophariaceae</taxon>
        <taxon>Pholiota</taxon>
    </lineage>
</organism>
<reference evidence="1" key="1">
    <citation type="submission" date="2020-11" db="EMBL/GenBank/DDBJ databases">
        <authorList>
            <consortium name="DOE Joint Genome Institute"/>
            <person name="Ahrendt S."/>
            <person name="Riley R."/>
            <person name="Andreopoulos W."/>
            <person name="Labutti K."/>
            <person name="Pangilinan J."/>
            <person name="Ruiz-Duenas F.J."/>
            <person name="Barrasa J.M."/>
            <person name="Sanchez-Garcia M."/>
            <person name="Camarero S."/>
            <person name="Miyauchi S."/>
            <person name="Serrano A."/>
            <person name="Linde D."/>
            <person name="Babiker R."/>
            <person name="Drula E."/>
            <person name="Ayuso-Fernandez I."/>
            <person name="Pacheco R."/>
            <person name="Padilla G."/>
            <person name="Ferreira P."/>
            <person name="Barriuso J."/>
            <person name="Kellner H."/>
            <person name="Castanera R."/>
            <person name="Alfaro M."/>
            <person name="Ramirez L."/>
            <person name="Pisabarro A.G."/>
            <person name="Kuo A."/>
            <person name="Tritt A."/>
            <person name="Lipzen A."/>
            <person name="He G."/>
            <person name="Yan M."/>
            <person name="Ng V."/>
            <person name="Cullen D."/>
            <person name="Martin F."/>
            <person name="Rosso M.-N."/>
            <person name="Henrissat B."/>
            <person name="Hibbett D."/>
            <person name="Martinez A.T."/>
            <person name="Grigoriev I.V."/>
        </authorList>
    </citation>
    <scope>NUCLEOTIDE SEQUENCE</scope>
    <source>
        <strain evidence="1">CIRM-BRFM 674</strain>
    </source>
</reference>
<name>A0A9P5YSS8_9AGAR</name>
<proteinExistence type="predicted"/>
<accession>A0A9P5YSS8</accession>